<evidence type="ECO:0000313" key="1">
    <source>
        <dbReference type="EMBL" id="KAK9725770.1"/>
    </source>
</evidence>
<evidence type="ECO:0000313" key="2">
    <source>
        <dbReference type="Proteomes" id="UP001443914"/>
    </source>
</evidence>
<proteinExistence type="predicted"/>
<comment type="caution">
    <text evidence="1">The sequence shown here is derived from an EMBL/GenBank/DDBJ whole genome shotgun (WGS) entry which is preliminary data.</text>
</comment>
<gene>
    <name evidence="1" type="ORF">RND81_05G168000</name>
</gene>
<dbReference type="EMBL" id="JBDFQZ010000005">
    <property type="protein sequence ID" value="KAK9725770.1"/>
    <property type="molecule type" value="Genomic_DNA"/>
</dbReference>
<dbReference type="AlphaFoldDB" id="A0AAW1KT12"/>
<accession>A0AAW1KT12</accession>
<organism evidence="1 2">
    <name type="scientific">Saponaria officinalis</name>
    <name type="common">Common soapwort</name>
    <name type="synonym">Lychnis saponaria</name>
    <dbReference type="NCBI Taxonomy" id="3572"/>
    <lineage>
        <taxon>Eukaryota</taxon>
        <taxon>Viridiplantae</taxon>
        <taxon>Streptophyta</taxon>
        <taxon>Embryophyta</taxon>
        <taxon>Tracheophyta</taxon>
        <taxon>Spermatophyta</taxon>
        <taxon>Magnoliopsida</taxon>
        <taxon>eudicotyledons</taxon>
        <taxon>Gunneridae</taxon>
        <taxon>Pentapetalae</taxon>
        <taxon>Caryophyllales</taxon>
        <taxon>Caryophyllaceae</taxon>
        <taxon>Caryophylleae</taxon>
        <taxon>Saponaria</taxon>
    </lineage>
</organism>
<sequence length="203" mass="23344">MSPIISSTINQGILVHFHFRFRFRFRFRFHPQFFRRYYSRYSGTDAMHHCDDVSDDPRLFLESVRERCKLGFSSADIPVSIFHRLDCLRPRPSIILFTQLFTAMSNIKPHPPFSTVVTFCHQLELSGLRPDCHSVGILSNCYCRLGRLDFASSLLGSRQDRGPLTALSSGIHLMLSSSLPYSTVLLCLINCTTRFNCWIKLSS</sequence>
<name>A0AAW1KT12_SAPOF</name>
<keyword evidence="2" id="KW-1185">Reference proteome</keyword>
<protein>
    <recommendedName>
        <fullName evidence="3">Pentatricopeptide repeat-containing protein</fullName>
    </recommendedName>
</protein>
<reference evidence="1" key="1">
    <citation type="submission" date="2024-03" db="EMBL/GenBank/DDBJ databases">
        <title>WGS assembly of Saponaria officinalis var. Norfolk2.</title>
        <authorList>
            <person name="Jenkins J."/>
            <person name="Shu S."/>
            <person name="Grimwood J."/>
            <person name="Barry K."/>
            <person name="Goodstein D."/>
            <person name="Schmutz J."/>
            <person name="Leebens-Mack J."/>
            <person name="Osbourn A."/>
        </authorList>
    </citation>
    <scope>NUCLEOTIDE SEQUENCE [LARGE SCALE GENOMIC DNA]</scope>
    <source>
        <strain evidence="1">JIC</strain>
    </source>
</reference>
<evidence type="ECO:0008006" key="3">
    <source>
        <dbReference type="Google" id="ProtNLM"/>
    </source>
</evidence>
<dbReference type="Proteomes" id="UP001443914">
    <property type="component" value="Unassembled WGS sequence"/>
</dbReference>